<dbReference type="AlphaFoldDB" id="A0A1R2B2W5"/>
<dbReference type="FunFam" id="1.20.140.10:FF:000001">
    <property type="entry name" value="Acyl-CoA dehydrogenase"/>
    <property type="match status" value="1"/>
</dbReference>
<evidence type="ECO:0008006" key="13">
    <source>
        <dbReference type="Google" id="ProtNLM"/>
    </source>
</evidence>
<evidence type="ECO:0000313" key="11">
    <source>
        <dbReference type="EMBL" id="OMJ71124.1"/>
    </source>
</evidence>
<feature type="domain" description="Acyl-CoA dehydrogenase/oxidase N-terminal" evidence="10">
    <location>
        <begin position="22"/>
        <end position="128"/>
    </location>
</feature>
<sequence length="390" mass="43235">MIRNLVRKTSNLMSGNWDLNVHEQQIQDMALKFSNKELAPKANEWDRDSIFPRDLIKSTAELGFGGMYCSGTYGGSELSRLESSLIYEALSKGCVSFSVYLSVHNMVAWIIDTFADENLKEKYLPGMFAFDKFGAYCLTEPSSGSDAASMRTVAVLEGDYYTINGSKMFITGGAAADVMALMCKTGPKEISCIIVEGNTPGVHFSKNEEKLGWNLHPTNLVSFDNVKIHKSNLVGKPGIGMKIALQGLEGGRINIASCGLGGAWFALEKARDYMENRVQFGSKLSEFQYLRFKMAEAFTKLTTSRVLVRHAAHMVDTKNTDKIPLSSMAKLVATDYCFEIVDMALQMHGGMGVIKSTGIERVFRDLRILKIVEGTNEIMRLIISRSLFHS</sequence>
<accession>A0A1R2B2W5</accession>
<keyword evidence="12" id="KW-1185">Reference proteome</keyword>
<dbReference type="Pfam" id="PF02771">
    <property type="entry name" value="Acyl-CoA_dh_N"/>
    <property type="match status" value="1"/>
</dbReference>
<dbReference type="InterPro" id="IPR046373">
    <property type="entry name" value="Acyl-CoA_Oxase/DH_mid-dom_sf"/>
</dbReference>
<keyword evidence="4 7" id="KW-0274">FAD</keyword>
<dbReference type="PANTHER" id="PTHR43831:SF1">
    <property type="entry name" value="ISOBUTYRYL-COA DEHYDROGENASE, MITOCHONDRIAL"/>
    <property type="match status" value="1"/>
</dbReference>
<dbReference type="FunFam" id="2.40.110.10:FF:000002">
    <property type="entry name" value="Acyl-CoA dehydrogenase fadE12"/>
    <property type="match status" value="1"/>
</dbReference>
<dbReference type="InterPro" id="IPR009100">
    <property type="entry name" value="AcylCoA_DH/oxidase_NM_dom_sf"/>
</dbReference>
<comment type="similarity">
    <text evidence="2 7">Belongs to the acyl-CoA dehydrogenase family.</text>
</comment>
<dbReference type="InterPro" id="IPR009075">
    <property type="entry name" value="AcylCo_DH/oxidase_C"/>
</dbReference>
<feature type="domain" description="Acyl-CoA oxidase/dehydrogenase middle" evidence="9">
    <location>
        <begin position="135"/>
        <end position="226"/>
    </location>
</feature>
<evidence type="ECO:0000313" key="12">
    <source>
        <dbReference type="Proteomes" id="UP000187209"/>
    </source>
</evidence>
<dbReference type="Pfam" id="PF00441">
    <property type="entry name" value="Acyl-CoA_dh_1"/>
    <property type="match status" value="1"/>
</dbReference>
<comment type="cofactor">
    <cofactor evidence="1 7">
        <name>FAD</name>
        <dbReference type="ChEBI" id="CHEBI:57692"/>
    </cofactor>
</comment>
<dbReference type="InterPro" id="IPR006089">
    <property type="entry name" value="Acyl-CoA_DH_CS"/>
</dbReference>
<dbReference type="InterPro" id="IPR037069">
    <property type="entry name" value="AcylCoA_DH/ox_N_sf"/>
</dbReference>
<evidence type="ECO:0000259" key="8">
    <source>
        <dbReference type="Pfam" id="PF00441"/>
    </source>
</evidence>
<evidence type="ECO:0000256" key="1">
    <source>
        <dbReference type="ARBA" id="ARBA00001974"/>
    </source>
</evidence>
<evidence type="ECO:0000256" key="6">
    <source>
        <dbReference type="ARBA" id="ARBA00049552"/>
    </source>
</evidence>
<comment type="caution">
    <text evidence="11">The sequence shown here is derived from an EMBL/GenBank/DDBJ whole genome shotgun (WGS) entry which is preliminary data.</text>
</comment>
<keyword evidence="5 7" id="KW-0560">Oxidoreductase</keyword>
<dbReference type="Gene3D" id="1.20.140.10">
    <property type="entry name" value="Butyryl-CoA Dehydrogenase, subunit A, domain 3"/>
    <property type="match status" value="1"/>
</dbReference>
<dbReference type="SUPFAM" id="SSF56645">
    <property type="entry name" value="Acyl-CoA dehydrogenase NM domain-like"/>
    <property type="match status" value="1"/>
</dbReference>
<dbReference type="InterPro" id="IPR006091">
    <property type="entry name" value="Acyl-CoA_Oxase/DH_mid-dom"/>
</dbReference>
<evidence type="ECO:0000256" key="3">
    <source>
        <dbReference type="ARBA" id="ARBA00022630"/>
    </source>
</evidence>
<protein>
    <recommendedName>
        <fullName evidence="13">Acyl-CoA dehydrogenase</fullName>
    </recommendedName>
</protein>
<evidence type="ECO:0000256" key="2">
    <source>
        <dbReference type="ARBA" id="ARBA00009347"/>
    </source>
</evidence>
<comment type="catalytic activity">
    <reaction evidence="6">
        <text>(2S)-2-methylbutanoyl-CoA + oxidized [electron-transfer flavoprotein] + H(+) = (2E)-2-methylbut-2-enoyl-CoA + reduced [electron-transfer flavoprotein]</text>
        <dbReference type="Rhea" id="RHEA:48256"/>
        <dbReference type="Rhea" id="RHEA-COMP:10685"/>
        <dbReference type="Rhea" id="RHEA-COMP:10686"/>
        <dbReference type="ChEBI" id="CHEBI:15378"/>
        <dbReference type="ChEBI" id="CHEBI:57337"/>
        <dbReference type="ChEBI" id="CHEBI:57692"/>
        <dbReference type="ChEBI" id="CHEBI:58307"/>
        <dbReference type="ChEBI" id="CHEBI:88166"/>
    </reaction>
    <physiologicalReaction direction="left-to-right" evidence="6">
        <dbReference type="Rhea" id="RHEA:48257"/>
    </physiologicalReaction>
</comment>
<evidence type="ECO:0000259" key="9">
    <source>
        <dbReference type="Pfam" id="PF02770"/>
    </source>
</evidence>
<dbReference type="PROSITE" id="PS00072">
    <property type="entry name" value="ACYL_COA_DH_1"/>
    <property type="match status" value="1"/>
</dbReference>
<dbReference type="Gene3D" id="1.10.540.10">
    <property type="entry name" value="Acyl-CoA dehydrogenase/oxidase, N-terminal domain"/>
    <property type="match status" value="1"/>
</dbReference>
<dbReference type="Proteomes" id="UP000187209">
    <property type="component" value="Unassembled WGS sequence"/>
</dbReference>
<dbReference type="PIRSF" id="PIRSF016578">
    <property type="entry name" value="HsaA"/>
    <property type="match status" value="1"/>
</dbReference>
<dbReference type="InterPro" id="IPR013786">
    <property type="entry name" value="AcylCoA_DH/ox_N"/>
</dbReference>
<evidence type="ECO:0000256" key="7">
    <source>
        <dbReference type="RuleBase" id="RU362125"/>
    </source>
</evidence>
<reference evidence="11 12" key="1">
    <citation type="submission" date="2016-11" db="EMBL/GenBank/DDBJ databases">
        <title>The macronuclear genome of Stentor coeruleus: a giant cell with tiny introns.</title>
        <authorList>
            <person name="Slabodnick M."/>
            <person name="Ruby J.G."/>
            <person name="Reiff S.B."/>
            <person name="Swart E.C."/>
            <person name="Gosai S."/>
            <person name="Prabakaran S."/>
            <person name="Witkowska E."/>
            <person name="Larue G.E."/>
            <person name="Fisher S."/>
            <person name="Freeman R.M."/>
            <person name="Gunawardena J."/>
            <person name="Chu W."/>
            <person name="Stover N.A."/>
            <person name="Gregory B.D."/>
            <person name="Nowacki M."/>
            <person name="Derisi J."/>
            <person name="Roy S.W."/>
            <person name="Marshall W.F."/>
            <person name="Sood P."/>
        </authorList>
    </citation>
    <scope>NUCLEOTIDE SEQUENCE [LARGE SCALE GENOMIC DNA]</scope>
    <source>
        <strain evidence="11">WM001</strain>
    </source>
</reference>
<dbReference type="Gene3D" id="2.40.110.10">
    <property type="entry name" value="Butyryl-CoA Dehydrogenase, subunit A, domain 2"/>
    <property type="match status" value="1"/>
</dbReference>
<name>A0A1R2B2W5_9CILI</name>
<dbReference type="InterPro" id="IPR036250">
    <property type="entry name" value="AcylCo_DH-like_C"/>
</dbReference>
<evidence type="ECO:0000256" key="5">
    <source>
        <dbReference type="ARBA" id="ARBA00023002"/>
    </source>
</evidence>
<proteinExistence type="inferred from homology"/>
<dbReference type="InterPro" id="IPR052547">
    <property type="entry name" value="Mito_Isobutyryl-CoADH"/>
</dbReference>
<dbReference type="PANTHER" id="PTHR43831">
    <property type="entry name" value="ISOBUTYRYL-COA DEHYDROGENASE"/>
    <property type="match status" value="1"/>
</dbReference>
<dbReference type="EMBL" id="MPUH01001020">
    <property type="protein sequence ID" value="OMJ71124.1"/>
    <property type="molecule type" value="Genomic_DNA"/>
</dbReference>
<evidence type="ECO:0000256" key="4">
    <source>
        <dbReference type="ARBA" id="ARBA00022827"/>
    </source>
</evidence>
<gene>
    <name evidence="11" type="ORF">SteCoe_30735</name>
</gene>
<dbReference type="GO" id="GO:0003995">
    <property type="term" value="F:acyl-CoA dehydrogenase activity"/>
    <property type="evidence" value="ECO:0007669"/>
    <property type="project" value="InterPro"/>
</dbReference>
<organism evidence="11 12">
    <name type="scientific">Stentor coeruleus</name>
    <dbReference type="NCBI Taxonomy" id="5963"/>
    <lineage>
        <taxon>Eukaryota</taxon>
        <taxon>Sar</taxon>
        <taxon>Alveolata</taxon>
        <taxon>Ciliophora</taxon>
        <taxon>Postciliodesmatophora</taxon>
        <taxon>Heterotrichea</taxon>
        <taxon>Heterotrichida</taxon>
        <taxon>Stentoridae</taxon>
        <taxon>Stentor</taxon>
    </lineage>
</organism>
<dbReference type="SUPFAM" id="SSF47203">
    <property type="entry name" value="Acyl-CoA dehydrogenase C-terminal domain-like"/>
    <property type="match status" value="1"/>
</dbReference>
<feature type="domain" description="Acyl-CoA dehydrogenase/oxidase C-terminal" evidence="8">
    <location>
        <begin position="240"/>
        <end position="387"/>
    </location>
</feature>
<dbReference type="GO" id="GO:0050660">
    <property type="term" value="F:flavin adenine dinucleotide binding"/>
    <property type="evidence" value="ECO:0007669"/>
    <property type="project" value="InterPro"/>
</dbReference>
<keyword evidence="3 7" id="KW-0285">Flavoprotein</keyword>
<dbReference type="GO" id="GO:0005739">
    <property type="term" value="C:mitochondrion"/>
    <property type="evidence" value="ECO:0007669"/>
    <property type="project" value="TreeGrafter"/>
</dbReference>
<dbReference type="OrthoDB" id="9988775at2759"/>
<dbReference type="Pfam" id="PF02770">
    <property type="entry name" value="Acyl-CoA_dh_M"/>
    <property type="match status" value="1"/>
</dbReference>
<evidence type="ECO:0000259" key="10">
    <source>
        <dbReference type="Pfam" id="PF02771"/>
    </source>
</evidence>